<keyword evidence="4" id="KW-1185">Reference proteome</keyword>
<comment type="caution">
    <text evidence="3">The sequence shown here is derived from an EMBL/GenBank/DDBJ whole genome shotgun (WGS) entry which is preliminary data.</text>
</comment>
<dbReference type="GO" id="GO:0005774">
    <property type="term" value="C:vacuolar membrane"/>
    <property type="evidence" value="ECO:0007669"/>
    <property type="project" value="TreeGrafter"/>
</dbReference>
<dbReference type="OrthoDB" id="60955at2759"/>
<keyword evidence="1" id="KW-0853">WD repeat</keyword>
<protein>
    <submittedName>
        <fullName evidence="3">Uncharacterized protein</fullName>
    </submittedName>
</protein>
<proteinExistence type="predicted"/>
<reference evidence="3 4" key="1">
    <citation type="submission" date="2015-07" db="EMBL/GenBank/DDBJ databases">
        <title>The genome of the fungus Escovopsis weberi, a specialized disease agent of ant agriculture.</title>
        <authorList>
            <person name="de Man T.J."/>
            <person name="Stajich J.E."/>
            <person name="Kubicek C.P."/>
            <person name="Chenthamara K."/>
            <person name="Atanasova L."/>
            <person name="Druzhinina I.S."/>
            <person name="Birnbaum S."/>
            <person name="Barribeau S.M."/>
            <person name="Teiling C."/>
            <person name="Suen G."/>
            <person name="Currie C."/>
            <person name="Gerardo N.M."/>
        </authorList>
    </citation>
    <scope>NUCLEOTIDE SEQUENCE [LARGE SCALE GENOMIC DNA]</scope>
</reference>
<evidence type="ECO:0000313" key="4">
    <source>
        <dbReference type="Proteomes" id="UP000053831"/>
    </source>
</evidence>
<name>A0A0M8MY73_ESCWE</name>
<organism evidence="3 4">
    <name type="scientific">Escovopsis weberi</name>
    <dbReference type="NCBI Taxonomy" id="150374"/>
    <lineage>
        <taxon>Eukaryota</taxon>
        <taxon>Fungi</taxon>
        <taxon>Dikarya</taxon>
        <taxon>Ascomycota</taxon>
        <taxon>Pezizomycotina</taxon>
        <taxon>Sordariomycetes</taxon>
        <taxon>Hypocreomycetidae</taxon>
        <taxon>Hypocreales</taxon>
        <taxon>Hypocreaceae</taxon>
        <taxon>Escovopsis</taxon>
    </lineage>
</organism>
<sequence length="192" mass="20497">MYNRDSRIMRKLLGKSAPESSVGDIAIASSSATINATYRPSKSQNAVHPVGAPIACLDVSPDRHSVVLGGPHILKTLVSDFLGDNFSFRFKDGVDVRAAITAQKALGSSASLVADQLNIRDVKWNGPSTIFTACAAGRIFAYDIARLGTGGSDPLDYIQIQEDARQVNTLDINPHLQSWLLSGSQVVTETGL</sequence>
<gene>
    <name evidence="3" type="ORF">ESCO_004988</name>
</gene>
<dbReference type="GO" id="GO:1904263">
    <property type="term" value="P:positive regulation of TORC1 signaling"/>
    <property type="evidence" value="ECO:0007669"/>
    <property type="project" value="TreeGrafter"/>
</dbReference>
<dbReference type="InterPro" id="IPR036322">
    <property type="entry name" value="WD40_repeat_dom_sf"/>
</dbReference>
<dbReference type="GO" id="GO:0061700">
    <property type="term" value="C:GATOR2 complex"/>
    <property type="evidence" value="ECO:0007669"/>
    <property type="project" value="TreeGrafter"/>
</dbReference>
<dbReference type="InterPro" id="IPR015943">
    <property type="entry name" value="WD40/YVTN_repeat-like_dom_sf"/>
</dbReference>
<dbReference type="EMBL" id="LGSR01000008">
    <property type="protein sequence ID" value="KOS21676.1"/>
    <property type="molecule type" value="Genomic_DNA"/>
</dbReference>
<dbReference type="GO" id="GO:0016239">
    <property type="term" value="P:positive regulation of macroautophagy"/>
    <property type="evidence" value="ECO:0007669"/>
    <property type="project" value="TreeGrafter"/>
</dbReference>
<dbReference type="Proteomes" id="UP000053831">
    <property type="component" value="Unassembled WGS sequence"/>
</dbReference>
<evidence type="ECO:0000256" key="2">
    <source>
        <dbReference type="ARBA" id="ARBA00022737"/>
    </source>
</evidence>
<dbReference type="Gene3D" id="2.130.10.10">
    <property type="entry name" value="YVTN repeat-like/Quinoprotein amine dehydrogenase"/>
    <property type="match status" value="1"/>
</dbReference>
<dbReference type="PANTHER" id="PTHR46200:SF1">
    <property type="entry name" value="GATOR COMPLEX PROTEIN WDR24"/>
    <property type="match status" value="1"/>
</dbReference>
<evidence type="ECO:0000256" key="1">
    <source>
        <dbReference type="ARBA" id="ARBA00022574"/>
    </source>
</evidence>
<dbReference type="STRING" id="150374.A0A0M8MY73"/>
<dbReference type="GO" id="GO:0005829">
    <property type="term" value="C:cytosol"/>
    <property type="evidence" value="ECO:0007669"/>
    <property type="project" value="TreeGrafter"/>
</dbReference>
<evidence type="ECO:0000313" key="3">
    <source>
        <dbReference type="EMBL" id="KOS21676.1"/>
    </source>
</evidence>
<dbReference type="InterPro" id="IPR037590">
    <property type="entry name" value="WDR24"/>
</dbReference>
<dbReference type="SUPFAM" id="SSF50978">
    <property type="entry name" value="WD40 repeat-like"/>
    <property type="match status" value="1"/>
</dbReference>
<dbReference type="PANTHER" id="PTHR46200">
    <property type="entry name" value="GATOR COMPLEX PROTEIN WDR24"/>
    <property type="match status" value="1"/>
</dbReference>
<accession>A0A0M8MY73</accession>
<dbReference type="AlphaFoldDB" id="A0A0M8MY73"/>
<keyword evidence="2" id="KW-0677">Repeat</keyword>